<dbReference type="STRING" id="3914.A0A0L9VS17"/>
<feature type="signal peptide" evidence="1">
    <location>
        <begin position="1"/>
        <end position="22"/>
    </location>
</feature>
<evidence type="ECO:0000313" key="3">
    <source>
        <dbReference type="Proteomes" id="UP000053144"/>
    </source>
</evidence>
<evidence type="ECO:0000256" key="1">
    <source>
        <dbReference type="SAM" id="SignalP"/>
    </source>
</evidence>
<organism evidence="2 3">
    <name type="scientific">Phaseolus angularis</name>
    <name type="common">Azuki bean</name>
    <name type="synonym">Vigna angularis</name>
    <dbReference type="NCBI Taxonomy" id="3914"/>
    <lineage>
        <taxon>Eukaryota</taxon>
        <taxon>Viridiplantae</taxon>
        <taxon>Streptophyta</taxon>
        <taxon>Embryophyta</taxon>
        <taxon>Tracheophyta</taxon>
        <taxon>Spermatophyta</taxon>
        <taxon>Magnoliopsida</taxon>
        <taxon>eudicotyledons</taxon>
        <taxon>Gunneridae</taxon>
        <taxon>Pentapetalae</taxon>
        <taxon>rosids</taxon>
        <taxon>fabids</taxon>
        <taxon>Fabales</taxon>
        <taxon>Fabaceae</taxon>
        <taxon>Papilionoideae</taxon>
        <taxon>50 kb inversion clade</taxon>
        <taxon>NPAAA clade</taxon>
        <taxon>indigoferoid/millettioid clade</taxon>
        <taxon>Phaseoleae</taxon>
        <taxon>Vigna</taxon>
    </lineage>
</organism>
<dbReference type="EMBL" id="CM003381">
    <property type="protein sequence ID" value="KOM57662.1"/>
    <property type="molecule type" value="Genomic_DNA"/>
</dbReference>
<feature type="chain" id="PRO_5005596920" description="Secreted protein" evidence="1">
    <location>
        <begin position="23"/>
        <end position="88"/>
    </location>
</feature>
<proteinExistence type="predicted"/>
<keyword evidence="1" id="KW-0732">Signal</keyword>
<dbReference type="AlphaFoldDB" id="A0A0L9VS17"/>
<accession>A0A0L9VS17</accession>
<protein>
    <recommendedName>
        <fullName evidence="4">Secreted protein</fullName>
    </recommendedName>
</protein>
<evidence type="ECO:0008006" key="4">
    <source>
        <dbReference type="Google" id="ProtNLM"/>
    </source>
</evidence>
<evidence type="ECO:0000313" key="2">
    <source>
        <dbReference type="EMBL" id="KOM57662.1"/>
    </source>
</evidence>
<reference evidence="3" key="1">
    <citation type="journal article" date="2015" name="Proc. Natl. Acad. Sci. U.S.A.">
        <title>Genome sequencing of adzuki bean (Vigna angularis) provides insight into high starch and low fat accumulation and domestication.</title>
        <authorList>
            <person name="Yang K."/>
            <person name="Tian Z."/>
            <person name="Chen C."/>
            <person name="Luo L."/>
            <person name="Zhao B."/>
            <person name="Wang Z."/>
            <person name="Yu L."/>
            <person name="Li Y."/>
            <person name="Sun Y."/>
            <person name="Li W."/>
            <person name="Chen Y."/>
            <person name="Li Y."/>
            <person name="Zhang Y."/>
            <person name="Ai D."/>
            <person name="Zhao J."/>
            <person name="Shang C."/>
            <person name="Ma Y."/>
            <person name="Wu B."/>
            <person name="Wang M."/>
            <person name="Gao L."/>
            <person name="Sun D."/>
            <person name="Zhang P."/>
            <person name="Guo F."/>
            <person name="Wang W."/>
            <person name="Li Y."/>
            <person name="Wang J."/>
            <person name="Varshney R.K."/>
            <person name="Wang J."/>
            <person name="Ling H.Q."/>
            <person name="Wan P."/>
        </authorList>
    </citation>
    <scope>NUCLEOTIDE SEQUENCE</scope>
    <source>
        <strain evidence="3">cv. Jingnong 6</strain>
    </source>
</reference>
<name>A0A0L9VS17_PHAAN</name>
<dbReference type="Proteomes" id="UP000053144">
    <property type="component" value="Chromosome 11"/>
</dbReference>
<dbReference type="Gramene" id="KOM57662">
    <property type="protein sequence ID" value="KOM57662"/>
    <property type="gene ID" value="LR48_Vigan11g069500"/>
</dbReference>
<sequence length="88" mass="9989">MASRVDFVLVMVVMLLAMNCNCTSVGHMPSTKEEGRDFEEVMVARDLEWLRVLRLTAMVANGVVERWCLRRWLVVAAAWCWSLGESGV</sequence>
<gene>
    <name evidence="2" type="ORF">LR48_Vigan11g069500</name>
</gene>